<name>A0A1H4RER1_9FLAO</name>
<dbReference type="PANTHER" id="PTHR10283:SF82">
    <property type="entry name" value="SOLUTE CARRIER FAMILY 13 MEMBER 2"/>
    <property type="match status" value="1"/>
</dbReference>
<evidence type="ECO:0000313" key="8">
    <source>
        <dbReference type="Proteomes" id="UP000183038"/>
    </source>
</evidence>
<dbReference type="Proteomes" id="UP000183038">
    <property type="component" value="Unassembled WGS sequence"/>
</dbReference>
<dbReference type="RefSeq" id="WP_074673600.1">
    <property type="nucleotide sequence ID" value="NZ_FNTB01000001.1"/>
</dbReference>
<accession>A0A1H4RER1</accession>
<organism evidence="7 8">
    <name type="scientific">Maribacter dokdonensis</name>
    <dbReference type="NCBI Taxonomy" id="320912"/>
    <lineage>
        <taxon>Bacteria</taxon>
        <taxon>Pseudomonadati</taxon>
        <taxon>Bacteroidota</taxon>
        <taxon>Flavobacteriia</taxon>
        <taxon>Flavobacteriales</taxon>
        <taxon>Flavobacteriaceae</taxon>
        <taxon>Maribacter</taxon>
    </lineage>
</organism>
<dbReference type="InterPro" id="IPR031312">
    <property type="entry name" value="Na/sul_symport_CS"/>
</dbReference>
<feature type="transmembrane region" description="Helical" evidence="6">
    <location>
        <begin position="271"/>
        <end position="293"/>
    </location>
</feature>
<dbReference type="EMBL" id="FNTB01000001">
    <property type="protein sequence ID" value="SEC30329.1"/>
    <property type="molecule type" value="Genomic_DNA"/>
</dbReference>
<evidence type="ECO:0000256" key="5">
    <source>
        <dbReference type="ARBA" id="ARBA00023136"/>
    </source>
</evidence>
<dbReference type="NCBIfam" id="TIGR00785">
    <property type="entry name" value="dass"/>
    <property type="match status" value="1"/>
</dbReference>
<feature type="transmembrane region" description="Helical" evidence="6">
    <location>
        <begin position="173"/>
        <end position="193"/>
    </location>
</feature>
<evidence type="ECO:0000313" key="7">
    <source>
        <dbReference type="EMBL" id="SEC30329.1"/>
    </source>
</evidence>
<dbReference type="AlphaFoldDB" id="A0A1H4RER1"/>
<keyword evidence="4 6" id="KW-1133">Transmembrane helix</keyword>
<dbReference type="PANTHER" id="PTHR10283">
    <property type="entry name" value="SOLUTE CARRIER FAMILY 13 MEMBER"/>
    <property type="match status" value="1"/>
</dbReference>
<proteinExistence type="predicted"/>
<keyword evidence="3 6" id="KW-0812">Transmembrane</keyword>
<keyword evidence="5 6" id="KW-0472">Membrane</keyword>
<protein>
    <submittedName>
        <fullName evidence="7">Solute carrier family 13 (Sodium-dependent dicarboxylate transporter), member 2/3/5</fullName>
    </submittedName>
</protein>
<dbReference type="GO" id="GO:0015141">
    <property type="term" value="F:succinate transmembrane transporter activity"/>
    <property type="evidence" value="ECO:0007669"/>
    <property type="project" value="UniProtKB-ARBA"/>
</dbReference>
<dbReference type="InterPro" id="IPR001898">
    <property type="entry name" value="SLC13A/DASS"/>
</dbReference>
<evidence type="ECO:0000256" key="1">
    <source>
        <dbReference type="ARBA" id="ARBA00004141"/>
    </source>
</evidence>
<feature type="transmembrane region" description="Helical" evidence="6">
    <location>
        <begin position="6"/>
        <end position="23"/>
    </location>
</feature>
<evidence type="ECO:0000256" key="4">
    <source>
        <dbReference type="ARBA" id="ARBA00022989"/>
    </source>
</evidence>
<feature type="transmembrane region" description="Helical" evidence="6">
    <location>
        <begin position="354"/>
        <end position="377"/>
    </location>
</feature>
<feature type="transmembrane region" description="Helical" evidence="6">
    <location>
        <begin position="213"/>
        <end position="235"/>
    </location>
</feature>
<dbReference type="CDD" id="cd01115">
    <property type="entry name" value="SLC13_permease"/>
    <property type="match status" value="1"/>
</dbReference>
<feature type="transmembrane region" description="Helical" evidence="6">
    <location>
        <begin position="35"/>
        <end position="63"/>
    </location>
</feature>
<feature type="transmembrane region" description="Helical" evidence="6">
    <location>
        <begin position="109"/>
        <end position="128"/>
    </location>
</feature>
<feature type="transmembrane region" description="Helical" evidence="6">
    <location>
        <begin position="83"/>
        <end position="102"/>
    </location>
</feature>
<feature type="transmembrane region" description="Helical" evidence="6">
    <location>
        <begin position="453"/>
        <end position="476"/>
    </location>
</feature>
<feature type="transmembrane region" description="Helical" evidence="6">
    <location>
        <begin position="330"/>
        <end position="348"/>
    </location>
</feature>
<feature type="transmembrane region" description="Helical" evidence="6">
    <location>
        <begin position="299"/>
        <end position="318"/>
    </location>
</feature>
<dbReference type="GO" id="GO:0005886">
    <property type="term" value="C:plasma membrane"/>
    <property type="evidence" value="ECO:0007669"/>
    <property type="project" value="TreeGrafter"/>
</dbReference>
<keyword evidence="2" id="KW-0813">Transport</keyword>
<reference evidence="7 8" key="1">
    <citation type="submission" date="2016-10" db="EMBL/GenBank/DDBJ databases">
        <authorList>
            <person name="de Groot N.N."/>
        </authorList>
    </citation>
    <scope>NUCLEOTIDE SEQUENCE [LARGE SCALE GENOMIC DNA]</scope>
    <source>
        <strain evidence="7 8">MAR_2009_71</strain>
    </source>
</reference>
<evidence type="ECO:0000256" key="3">
    <source>
        <dbReference type="ARBA" id="ARBA00022692"/>
    </source>
</evidence>
<evidence type="ECO:0000256" key="6">
    <source>
        <dbReference type="SAM" id="Phobius"/>
    </source>
</evidence>
<comment type="subcellular location">
    <subcellularLocation>
        <location evidence="1">Membrane</location>
        <topology evidence="1">Multi-pass membrane protein</topology>
    </subcellularLocation>
</comment>
<dbReference type="OrthoDB" id="9766267at2"/>
<gene>
    <name evidence="7" type="ORF">SAMN05192540_2844</name>
</gene>
<sequence length="485" mass="53421">MTTTKKIGLILGPLLFALIHFFFEGDDLSNEGRDILAATVWVGIWWVLEVLPIAVTALLPIILFPLLGTISLGETTASYGHKYVFLFMGGFMLAVAIEKWGLHKRIALYIIKTIGTNIYTIVLGFMVATAFLSMWISNTATTVMILPMAVSIIKQFLKSQSAEIIKNESFSKLLMLSIAYAASIGGMATLIGTPPNLVFAGFVQKTYGIDISFWQWMQFGLPLSSLLLILSWYYLTRFAYPQKVKTFPGGKAEINRLIKELGPMKTEEKRVLMVFVLTAFCWITRSFLLQPFIPNIDDTIIAIGSAIVLFLIPTISAKRTLLLWHEAVKIPWGIILLFGGGMAIAKGFEETGLAIFLGSKMMFFNGLPLIILLLLIITSVNFLTEVTSNLATTAMMLPVMGPLALSLGVNPYILLIACTTAASCAFMLPVATPPNAIVFGSGYLRIPDMIRSGFLMNIISIVIISLIIYFLLPVLWNLEGMITTP</sequence>
<dbReference type="PROSITE" id="PS01271">
    <property type="entry name" value="NA_SULFATE"/>
    <property type="match status" value="1"/>
</dbReference>
<dbReference type="Pfam" id="PF00939">
    <property type="entry name" value="Na_sulph_symp"/>
    <property type="match status" value="1"/>
</dbReference>
<evidence type="ECO:0000256" key="2">
    <source>
        <dbReference type="ARBA" id="ARBA00022448"/>
    </source>
</evidence>